<proteinExistence type="predicted"/>
<dbReference type="InterPro" id="IPR000792">
    <property type="entry name" value="Tscrpt_reg_LuxR_C"/>
</dbReference>
<dbReference type="AlphaFoldDB" id="A0A931DDE7"/>
<keyword evidence="4" id="KW-0238">DNA-binding</keyword>
<dbReference type="GO" id="GO:0005737">
    <property type="term" value="C:cytoplasm"/>
    <property type="evidence" value="ECO:0007669"/>
    <property type="project" value="TreeGrafter"/>
</dbReference>
<dbReference type="InterPro" id="IPR027417">
    <property type="entry name" value="P-loop_NTPase"/>
</dbReference>
<accession>A0A931DDE7</accession>
<comment type="caution">
    <text evidence="4">The sequence shown here is derived from an EMBL/GenBank/DDBJ whole genome shotgun (WGS) entry which is preliminary data.</text>
</comment>
<dbReference type="GO" id="GO:0003677">
    <property type="term" value="F:DNA binding"/>
    <property type="evidence" value="ECO:0007669"/>
    <property type="project" value="UniProtKB-KW"/>
</dbReference>
<name>A0A931DDE7_9MICC</name>
<dbReference type="SUPFAM" id="SSF46894">
    <property type="entry name" value="C-terminal effector domain of the bipartite response regulators"/>
    <property type="match status" value="1"/>
</dbReference>
<evidence type="ECO:0000256" key="1">
    <source>
        <dbReference type="ARBA" id="ARBA00022741"/>
    </source>
</evidence>
<dbReference type="Proteomes" id="UP000625033">
    <property type="component" value="Unassembled WGS sequence"/>
</dbReference>
<sequence length="974" mass="105045">MGESIGDGRLIGRDRAVDQLSAAVASVARGEHRFVVVEGHAGVGKSAVVWAGLHAAQHWPRKYASLVPTDLHELGSAACKLIPGMTPELAADVPVAVDFALSVLGTFDEPTVIILENGQWIDAISTEIMSGILPYLSNYPVLFIGTTRPSLEDPAKRLIHAALAPATTSYIGLAPLTVDESRDLLATHLGVPLSPALAHRLHRITGGLPLLVEDVARLLQGNRHDASAVAEVFDVFAARSSRRVRDFDATVADALTYLTPVGRHVVETLAVSPVVLTPAQLRAACGVERLDQRELIALQEADFIRWDAPQRGFRIALEPIAQAVRQWGMAQDEAVQGVLAAIAPHPAAEVMRFLEGPATAGGVTTIPSAVAEQALSLLERRVLDPLMELLQDLVRTHPDDAVLSLVLAVCWDEPRESFRGTIRYAMRATRSPFLASVARALESFTNARYEAAISYLLAAGDSKPDHPAAAYAYLRAVDRIARTDAVRGTLHLSHELRRLASAQLRRLEEELRASDQTDLDGYVTQPRLGALRASLRLWEELAELGPELGHVRPGEFADLSRRLVKRLEAAPHIEDDVLAVRVFTAARARDFGDRSSVAAILAHRPVLENGTEELVADAYGQLALTYFDAGQFDGAQRFAELAREQAFGTGNAELLLTMVALDALVPGTQYGVAAVKRTLSTAERDPEVRWYPFVNLATAYVRAWAATADGDHEEVVASLLPVSDNVLGWQPLGMAALTLLARSQYYAGGTSVATDSLGLLHNHRVAATEAVTAFVTAYLRALSTATDDPQAAARHYSMALGASAEIPNIVTEQPDGRGGGLRIYRALAAYDFGRLIVESGTALQAYASEALRGVLCADQLWISCHATTLRAGNSALIGRLRELAVHSTSLDEPSESNGVVADAPQGSSADLTVLSRREREIGTLIGRGLMNREIADRLVISVRTAEYHAANIAKKLRVDSRAEVRQIFSGGRRR</sequence>
<keyword evidence="2" id="KW-0067">ATP-binding</keyword>
<dbReference type="GO" id="GO:0004016">
    <property type="term" value="F:adenylate cyclase activity"/>
    <property type="evidence" value="ECO:0007669"/>
    <property type="project" value="TreeGrafter"/>
</dbReference>
<evidence type="ECO:0000256" key="2">
    <source>
        <dbReference type="ARBA" id="ARBA00022840"/>
    </source>
</evidence>
<feature type="domain" description="HTH luxR-type" evidence="3">
    <location>
        <begin position="907"/>
        <end position="972"/>
    </location>
</feature>
<dbReference type="EMBL" id="JADOTZ010000001">
    <property type="protein sequence ID" value="MBG6085421.1"/>
    <property type="molecule type" value="Genomic_DNA"/>
</dbReference>
<gene>
    <name evidence="4" type="ORF">IW252_002188</name>
</gene>
<dbReference type="GO" id="GO:0005524">
    <property type="term" value="F:ATP binding"/>
    <property type="evidence" value="ECO:0007669"/>
    <property type="project" value="UniProtKB-KW"/>
</dbReference>
<dbReference type="InterPro" id="IPR041664">
    <property type="entry name" value="AAA_16"/>
</dbReference>
<dbReference type="Gene3D" id="1.10.10.10">
    <property type="entry name" value="Winged helix-like DNA-binding domain superfamily/Winged helix DNA-binding domain"/>
    <property type="match status" value="1"/>
</dbReference>
<evidence type="ECO:0000259" key="3">
    <source>
        <dbReference type="PROSITE" id="PS50043"/>
    </source>
</evidence>
<dbReference type="PRINTS" id="PR00038">
    <property type="entry name" value="HTHLUXR"/>
</dbReference>
<dbReference type="PROSITE" id="PS50043">
    <property type="entry name" value="HTH_LUXR_2"/>
    <property type="match status" value="1"/>
</dbReference>
<dbReference type="RefSeq" id="WP_196836607.1">
    <property type="nucleotide sequence ID" value="NZ_JADOTZ010000001.1"/>
</dbReference>
<dbReference type="SMART" id="SM00421">
    <property type="entry name" value="HTH_LUXR"/>
    <property type="match status" value="1"/>
</dbReference>
<evidence type="ECO:0000313" key="4">
    <source>
        <dbReference type="EMBL" id="MBG6085421.1"/>
    </source>
</evidence>
<dbReference type="SUPFAM" id="SSF52540">
    <property type="entry name" value="P-loop containing nucleoside triphosphate hydrolases"/>
    <property type="match status" value="1"/>
</dbReference>
<dbReference type="Pfam" id="PF13191">
    <property type="entry name" value="AAA_16"/>
    <property type="match status" value="1"/>
</dbReference>
<dbReference type="InterPro" id="IPR036388">
    <property type="entry name" value="WH-like_DNA-bd_sf"/>
</dbReference>
<organism evidence="4 5">
    <name type="scientific">Zhihengliuella flava</name>
    <dbReference type="NCBI Taxonomy" id="1285193"/>
    <lineage>
        <taxon>Bacteria</taxon>
        <taxon>Bacillati</taxon>
        <taxon>Actinomycetota</taxon>
        <taxon>Actinomycetes</taxon>
        <taxon>Micrococcales</taxon>
        <taxon>Micrococcaceae</taxon>
        <taxon>Zhihengliuella</taxon>
    </lineage>
</organism>
<dbReference type="PANTHER" id="PTHR16305">
    <property type="entry name" value="TESTICULAR SOLUBLE ADENYLYL CYCLASE"/>
    <property type="match status" value="1"/>
</dbReference>
<protein>
    <submittedName>
        <fullName evidence="4">DNA-binding CsgD family transcriptional regulator/tetratricopeptide (TPR) repeat protein</fullName>
    </submittedName>
</protein>
<evidence type="ECO:0000313" key="5">
    <source>
        <dbReference type="Proteomes" id="UP000625033"/>
    </source>
</evidence>
<reference evidence="4" key="1">
    <citation type="submission" date="2020-11" db="EMBL/GenBank/DDBJ databases">
        <title>Sequencing the genomes of 1000 actinobacteria strains.</title>
        <authorList>
            <person name="Klenk H.-P."/>
        </authorList>
    </citation>
    <scope>NUCLEOTIDE SEQUENCE</scope>
    <source>
        <strain evidence="4">DSM 26152</strain>
    </source>
</reference>
<dbReference type="CDD" id="cd06170">
    <property type="entry name" value="LuxR_C_like"/>
    <property type="match status" value="1"/>
</dbReference>
<dbReference type="GO" id="GO:0006355">
    <property type="term" value="P:regulation of DNA-templated transcription"/>
    <property type="evidence" value="ECO:0007669"/>
    <property type="project" value="InterPro"/>
</dbReference>
<dbReference type="InterPro" id="IPR016032">
    <property type="entry name" value="Sig_transdc_resp-reg_C-effctor"/>
</dbReference>
<dbReference type="PANTHER" id="PTHR16305:SF35">
    <property type="entry name" value="TRANSCRIPTIONAL ACTIVATOR DOMAIN"/>
    <property type="match status" value="1"/>
</dbReference>
<dbReference type="Pfam" id="PF00196">
    <property type="entry name" value="GerE"/>
    <property type="match status" value="1"/>
</dbReference>
<keyword evidence="5" id="KW-1185">Reference proteome</keyword>
<keyword evidence="1" id="KW-0547">Nucleotide-binding</keyword>